<dbReference type="PROSITE" id="PS50102">
    <property type="entry name" value="RRM"/>
    <property type="match status" value="2"/>
</dbReference>
<dbReference type="SMART" id="SM00360">
    <property type="entry name" value="RRM"/>
    <property type="match status" value="2"/>
</dbReference>
<comment type="caution">
    <text evidence="5">The sequence shown here is derived from an EMBL/GenBank/DDBJ whole genome shotgun (WGS) entry which is preliminary data.</text>
</comment>
<evidence type="ECO:0000256" key="1">
    <source>
        <dbReference type="ARBA" id="ARBA00022884"/>
    </source>
</evidence>
<dbReference type="OMA" id="MHGKDVN"/>
<dbReference type="InParanoid" id="D3B807"/>
<dbReference type="EMBL" id="ADBJ01000020">
    <property type="protein sequence ID" value="EFA82175.1"/>
    <property type="molecule type" value="Genomic_DNA"/>
</dbReference>
<evidence type="ECO:0000259" key="4">
    <source>
        <dbReference type="PROSITE" id="PS50102"/>
    </source>
</evidence>
<name>D3B807_HETP5</name>
<feature type="compositionally biased region" description="Basic residues" evidence="3">
    <location>
        <begin position="110"/>
        <end position="121"/>
    </location>
</feature>
<reference evidence="5 6" key="1">
    <citation type="journal article" date="2011" name="Genome Res.">
        <title>Phylogeny-wide analysis of social amoeba genomes highlights ancient origins for complex intercellular communication.</title>
        <authorList>
            <person name="Heidel A.J."/>
            <person name="Lawal H.M."/>
            <person name="Felder M."/>
            <person name="Schilde C."/>
            <person name="Helps N.R."/>
            <person name="Tunggal B."/>
            <person name="Rivero F."/>
            <person name="John U."/>
            <person name="Schleicher M."/>
            <person name="Eichinger L."/>
            <person name="Platzer M."/>
            <person name="Noegel A.A."/>
            <person name="Schaap P."/>
            <person name="Gloeckner G."/>
        </authorList>
    </citation>
    <scope>NUCLEOTIDE SEQUENCE [LARGE SCALE GENOMIC DNA]</scope>
    <source>
        <strain evidence="6">ATCC 26659 / Pp 5 / PN500</strain>
    </source>
</reference>
<dbReference type="GO" id="GO:0003729">
    <property type="term" value="F:mRNA binding"/>
    <property type="evidence" value="ECO:0007669"/>
    <property type="project" value="TreeGrafter"/>
</dbReference>
<protein>
    <submittedName>
        <fullName evidence="5">RNA-binding region RNP-1 domain-containing protein</fullName>
    </submittedName>
</protein>
<dbReference type="Gene3D" id="3.30.70.330">
    <property type="match status" value="2"/>
</dbReference>
<evidence type="ECO:0000313" key="5">
    <source>
        <dbReference type="EMBL" id="EFA82175.1"/>
    </source>
</evidence>
<dbReference type="CDD" id="cd00590">
    <property type="entry name" value="RRM_SF"/>
    <property type="match status" value="1"/>
</dbReference>
<feature type="compositionally biased region" description="Basic and acidic residues" evidence="3">
    <location>
        <begin position="93"/>
        <end position="103"/>
    </location>
</feature>
<feature type="compositionally biased region" description="Basic and acidic residues" evidence="3">
    <location>
        <begin position="169"/>
        <end position="182"/>
    </location>
</feature>
<feature type="compositionally biased region" description="Low complexity" evidence="3">
    <location>
        <begin position="125"/>
        <end position="146"/>
    </location>
</feature>
<proteinExistence type="predicted"/>
<evidence type="ECO:0000256" key="2">
    <source>
        <dbReference type="PROSITE-ProRule" id="PRU00176"/>
    </source>
</evidence>
<dbReference type="AlphaFoldDB" id="D3B807"/>
<dbReference type="InterPro" id="IPR035979">
    <property type="entry name" value="RBD_domain_sf"/>
</dbReference>
<dbReference type="STRING" id="670386.D3B807"/>
<keyword evidence="6" id="KW-1185">Reference proteome</keyword>
<dbReference type="PANTHER" id="PTHR48025:SF1">
    <property type="entry name" value="RRM DOMAIN-CONTAINING PROTEIN"/>
    <property type="match status" value="1"/>
</dbReference>
<keyword evidence="1 2" id="KW-0694">RNA-binding</keyword>
<dbReference type="SUPFAM" id="SSF54928">
    <property type="entry name" value="RNA-binding domain, RBD"/>
    <property type="match status" value="2"/>
</dbReference>
<dbReference type="Proteomes" id="UP000001396">
    <property type="component" value="Unassembled WGS sequence"/>
</dbReference>
<feature type="region of interest" description="Disordered" evidence="3">
    <location>
        <begin position="93"/>
        <end position="192"/>
    </location>
</feature>
<dbReference type="Pfam" id="PF00076">
    <property type="entry name" value="RRM_1"/>
    <property type="match status" value="2"/>
</dbReference>
<dbReference type="InterPro" id="IPR050502">
    <property type="entry name" value="Euk_RNA-bind_prot"/>
</dbReference>
<dbReference type="GeneID" id="31360084"/>
<evidence type="ECO:0000256" key="3">
    <source>
        <dbReference type="SAM" id="MobiDB-lite"/>
    </source>
</evidence>
<dbReference type="PANTHER" id="PTHR48025">
    <property type="entry name" value="OS02G0815200 PROTEIN"/>
    <property type="match status" value="1"/>
</dbReference>
<dbReference type="GO" id="GO:0005634">
    <property type="term" value="C:nucleus"/>
    <property type="evidence" value="ECO:0007669"/>
    <property type="project" value="TreeGrafter"/>
</dbReference>
<accession>D3B807</accession>
<organism evidence="5 6">
    <name type="scientific">Heterostelium pallidum (strain ATCC 26659 / Pp 5 / PN500)</name>
    <name type="common">Cellular slime mold</name>
    <name type="synonym">Polysphondylium pallidum</name>
    <dbReference type="NCBI Taxonomy" id="670386"/>
    <lineage>
        <taxon>Eukaryota</taxon>
        <taxon>Amoebozoa</taxon>
        <taxon>Evosea</taxon>
        <taxon>Eumycetozoa</taxon>
        <taxon>Dictyostelia</taxon>
        <taxon>Acytosteliales</taxon>
        <taxon>Acytosteliaceae</taxon>
        <taxon>Heterostelium</taxon>
    </lineage>
</organism>
<dbReference type="RefSeq" id="XP_020434292.1">
    <property type="nucleotide sequence ID" value="XM_020575497.1"/>
</dbReference>
<feature type="domain" description="RRM" evidence="4">
    <location>
        <begin position="191"/>
        <end position="261"/>
    </location>
</feature>
<gene>
    <name evidence="5" type="ORF">PPL_04597</name>
</gene>
<sequence length="261" mass="28191">MSADTTTAAPVNTAPVASPSKLFVGNLSFSLKETDLTEKFSVYGSVVSSRIITKRGSSLGYGFVEMDSEAAAQKAIDALNKIEIDGRAINVELTKERSTEPRQVRTTTKSTRKPRGTRKPKTNGSTAATESTSPATSPAATTPVTADKPKKRRANNARDSTATGTTATSERKPRAERGERKPAAPKQPSDNTLYVTNIPFSVGNDQLLEIFKEYAPKAAHIVFNTRFNKSKGFGFVEFNNSADQQKALALNKEGSRRSTQL</sequence>
<dbReference type="InterPro" id="IPR012677">
    <property type="entry name" value="Nucleotide-bd_a/b_plait_sf"/>
</dbReference>
<evidence type="ECO:0000313" key="6">
    <source>
        <dbReference type="Proteomes" id="UP000001396"/>
    </source>
</evidence>
<dbReference type="InterPro" id="IPR000504">
    <property type="entry name" value="RRM_dom"/>
</dbReference>
<feature type="compositionally biased region" description="Polar residues" evidence="3">
    <location>
        <begin position="157"/>
        <end position="168"/>
    </location>
</feature>
<feature type="domain" description="RRM" evidence="4">
    <location>
        <begin position="20"/>
        <end position="96"/>
    </location>
</feature>